<dbReference type="Pfam" id="PF05866">
    <property type="entry name" value="RusA"/>
    <property type="match status" value="1"/>
</dbReference>
<sequence length="132" mass="15211">MQHRFVIKGKLPGLNDYLKAERSFHRGHSCGNDMKQEYQMLVSNAIRASLKRQAIKSPITIHYSFYEPNRRRDLDNIAAVAHKFIQDALVKCRVIENDGWQYIKGFSDEFHVDKHNPRIEVTLIEAGGGGEE</sequence>
<organism evidence="1 2">
    <name type="scientific">Blautia parvula</name>
    <dbReference type="NCBI Taxonomy" id="2877527"/>
    <lineage>
        <taxon>Bacteria</taxon>
        <taxon>Bacillati</taxon>
        <taxon>Bacillota</taxon>
        <taxon>Clostridia</taxon>
        <taxon>Lachnospirales</taxon>
        <taxon>Lachnospiraceae</taxon>
        <taxon>Blautia</taxon>
    </lineage>
</organism>
<name>A0ABQ0C2D2_9FIRM</name>
<reference evidence="1 2" key="1">
    <citation type="submission" date="2024-04" db="EMBL/GenBank/DDBJ databases">
        <title>Defined microbial consortia suppress multidrug-resistant proinflammatory Enterobacteriaceae via ecological control.</title>
        <authorList>
            <person name="Furuichi M."/>
            <person name="Kawaguchi T."/>
            <person name="Pust M."/>
            <person name="Yasuma K."/>
            <person name="Plichta D."/>
            <person name="Hasegawa N."/>
            <person name="Ohya T."/>
            <person name="Bhattarai S."/>
            <person name="Sasajima S."/>
            <person name="Aoto Y."/>
            <person name="Tuganbaev T."/>
            <person name="Yaginuma M."/>
            <person name="Ueda M."/>
            <person name="Okahashi N."/>
            <person name="Amafuji K."/>
            <person name="Kiridooshi Y."/>
            <person name="Sugita K."/>
            <person name="Strazar M."/>
            <person name="Skelly A."/>
            <person name="Suda W."/>
            <person name="Hattori M."/>
            <person name="Nakamoto N."/>
            <person name="Caballero S."/>
            <person name="Norman J."/>
            <person name="Olle B."/>
            <person name="Tanoue T."/>
            <person name="Arita M."/>
            <person name="Bucci V."/>
            <person name="Atarashi K."/>
            <person name="Xavier R."/>
            <person name="Honda K."/>
        </authorList>
    </citation>
    <scope>NUCLEOTIDE SEQUENCE [LARGE SCALE GENOMIC DNA]</scope>
    <source>
        <strain evidence="2">k34-0107-D12</strain>
    </source>
</reference>
<dbReference type="SUPFAM" id="SSF103084">
    <property type="entry name" value="Holliday junction resolvase RusA"/>
    <property type="match status" value="1"/>
</dbReference>
<dbReference type="InterPro" id="IPR036614">
    <property type="entry name" value="RusA-like_sf"/>
</dbReference>
<dbReference type="Proteomes" id="UP001600941">
    <property type="component" value="Unassembled WGS sequence"/>
</dbReference>
<comment type="caution">
    <text evidence="1">The sequence shown here is derived from an EMBL/GenBank/DDBJ whole genome shotgun (WGS) entry which is preliminary data.</text>
</comment>
<protein>
    <submittedName>
        <fullName evidence="1">Uncharacterized protein</fullName>
    </submittedName>
</protein>
<dbReference type="Gene3D" id="3.30.1330.70">
    <property type="entry name" value="Holliday junction resolvase RusA"/>
    <property type="match status" value="1"/>
</dbReference>
<keyword evidence="2" id="KW-1185">Reference proteome</keyword>
<dbReference type="InterPro" id="IPR008822">
    <property type="entry name" value="Endonuclease_RusA-like"/>
</dbReference>
<dbReference type="EMBL" id="BAABZQ010000001">
    <property type="protein sequence ID" value="GAA6502946.1"/>
    <property type="molecule type" value="Genomic_DNA"/>
</dbReference>
<accession>A0ABQ0C2D2</accession>
<proteinExistence type="predicted"/>
<gene>
    <name evidence="1" type="ORF">K340107D12_57620</name>
</gene>
<evidence type="ECO:0000313" key="2">
    <source>
        <dbReference type="Proteomes" id="UP001600941"/>
    </source>
</evidence>
<dbReference type="RefSeq" id="WP_033143163.1">
    <property type="nucleotide sequence ID" value="NZ_BAABZQ010000001.1"/>
</dbReference>
<evidence type="ECO:0000313" key="1">
    <source>
        <dbReference type="EMBL" id="GAA6502946.1"/>
    </source>
</evidence>